<dbReference type="EMBL" id="CP006254">
    <property type="protein sequence ID" value="AGT32539.1"/>
    <property type="molecule type" value="Genomic_DNA"/>
</dbReference>
<evidence type="ECO:0000256" key="1">
    <source>
        <dbReference type="SAM" id="Phobius"/>
    </source>
</evidence>
<proteinExistence type="predicted"/>
<dbReference type="STRING" id="1921421.M493_11455"/>
<dbReference type="AlphaFoldDB" id="S5Z0M1"/>
<keyword evidence="1" id="KW-1133">Transmembrane helix</keyword>
<feature type="transmembrane region" description="Helical" evidence="1">
    <location>
        <begin position="33"/>
        <end position="51"/>
    </location>
</feature>
<dbReference type="KEGG" id="gjf:M493_11455"/>
<keyword evidence="3" id="KW-1185">Reference proteome</keyword>
<keyword evidence="1" id="KW-0812">Transmembrane</keyword>
<accession>S5Z0M1</accession>
<gene>
    <name evidence="2" type="ORF">M493_11455</name>
</gene>
<dbReference type="RefSeq" id="WP_020960340.1">
    <property type="nucleotide sequence ID" value="NC_022080.4"/>
</dbReference>
<reference evidence="2 3" key="1">
    <citation type="journal article" date="2014" name="Genome Announc.">
        <title>Complete Genome Sequence of the Thermophilic Polychlorinated Biphenyl Degrader Geobacillus sp. Strain JF8 (NBRC 109937).</title>
        <authorList>
            <person name="Shintani M."/>
            <person name="Ohtsubo Y."/>
            <person name="Fukuda K."/>
            <person name="Hosoyama A."/>
            <person name="Ohji S."/>
            <person name="Yamazoe A."/>
            <person name="Fujita N."/>
            <person name="Nagata Y."/>
            <person name="Tsuda M."/>
            <person name="Hatta T."/>
            <person name="Kimbara K."/>
        </authorList>
    </citation>
    <scope>NUCLEOTIDE SEQUENCE [LARGE SCALE GENOMIC DNA]</scope>
    <source>
        <strain evidence="2 3">JF8</strain>
    </source>
</reference>
<dbReference type="HOGENOM" id="CLU_194269_3_0_9"/>
<sequence length="75" mass="8690">MKIWLMIGMALIVILIWWYEWSRLGREKKKEKAAVAVLLCLTMLLGVILIINPELPGPTQAVNWLFRPLGKMLEK</sequence>
<dbReference type="PATRIC" id="fig|1345697.3.peg.2221"/>
<dbReference type="OrthoDB" id="2970258at2"/>
<keyword evidence="1" id="KW-0472">Membrane</keyword>
<dbReference type="Proteomes" id="UP000015500">
    <property type="component" value="Chromosome"/>
</dbReference>
<name>S5Z0M1_GEOG3</name>
<protein>
    <submittedName>
        <fullName evidence="2">Uncharacterized protein</fullName>
    </submittedName>
</protein>
<feature type="transmembrane region" description="Helical" evidence="1">
    <location>
        <begin position="6"/>
        <end position="21"/>
    </location>
</feature>
<evidence type="ECO:0000313" key="3">
    <source>
        <dbReference type="Proteomes" id="UP000015500"/>
    </source>
</evidence>
<evidence type="ECO:0000313" key="2">
    <source>
        <dbReference type="EMBL" id="AGT32539.1"/>
    </source>
</evidence>
<organism evidence="2 3">
    <name type="scientific">Geobacillus genomosp. 3</name>
    <dbReference type="NCBI Taxonomy" id="1921421"/>
    <lineage>
        <taxon>Bacteria</taxon>
        <taxon>Bacillati</taxon>
        <taxon>Bacillota</taxon>
        <taxon>Bacilli</taxon>
        <taxon>Bacillales</taxon>
        <taxon>Anoxybacillaceae</taxon>
        <taxon>Geobacillus</taxon>
    </lineage>
</organism>